<keyword evidence="1" id="KW-0812">Transmembrane</keyword>
<evidence type="ECO:0000313" key="3">
    <source>
        <dbReference type="Proteomes" id="UP000578688"/>
    </source>
</evidence>
<comment type="caution">
    <text evidence="2">The sequence shown here is derived from an EMBL/GenBank/DDBJ whole genome shotgun (WGS) entry which is preliminary data.</text>
</comment>
<keyword evidence="1" id="KW-1133">Transmembrane helix</keyword>
<dbReference type="Proteomes" id="UP000578688">
    <property type="component" value="Unassembled WGS sequence"/>
</dbReference>
<keyword evidence="3" id="KW-1185">Reference proteome</keyword>
<name>A0A7Z0BQ87_9GAMM</name>
<evidence type="ECO:0000256" key="1">
    <source>
        <dbReference type="SAM" id="Phobius"/>
    </source>
</evidence>
<evidence type="ECO:0000313" key="2">
    <source>
        <dbReference type="EMBL" id="NYH72908.1"/>
    </source>
</evidence>
<accession>A0A7Z0BQ87</accession>
<gene>
    <name evidence="2" type="ORF">FHR27_001518</name>
</gene>
<sequence>MTFYSLDLLLILLLVTALFTALPIILMRSL</sequence>
<dbReference type="AlphaFoldDB" id="A0A7Z0BQ87"/>
<proteinExistence type="predicted"/>
<feature type="transmembrane region" description="Helical" evidence="1">
    <location>
        <begin position="6"/>
        <end position="26"/>
    </location>
</feature>
<keyword evidence="1" id="KW-0472">Membrane</keyword>
<protein>
    <submittedName>
        <fullName evidence="2">Uncharacterized protein</fullName>
    </submittedName>
</protein>
<reference evidence="2 3" key="1">
    <citation type="submission" date="2020-07" db="EMBL/GenBank/DDBJ databases">
        <title>Genomic analyses of the natural microbiome of Caenorhabditis elegans.</title>
        <authorList>
            <person name="Samuel B."/>
        </authorList>
    </citation>
    <scope>NUCLEOTIDE SEQUENCE [LARGE SCALE GENOMIC DNA]</scope>
    <source>
        <strain evidence="2 3">BIGb0408</strain>
    </source>
</reference>
<dbReference type="EMBL" id="JACBYV010000001">
    <property type="protein sequence ID" value="NYH72908.1"/>
    <property type="molecule type" value="Genomic_DNA"/>
</dbReference>
<organism evidence="2 3">
    <name type="scientific">Phytopseudomonas flavescens</name>
    <dbReference type="NCBI Taxonomy" id="29435"/>
    <lineage>
        <taxon>Bacteria</taxon>
        <taxon>Pseudomonadati</taxon>
        <taxon>Pseudomonadota</taxon>
        <taxon>Gammaproteobacteria</taxon>
        <taxon>Pseudomonadales</taxon>
        <taxon>Pseudomonadaceae</taxon>
        <taxon>Phytopseudomonas</taxon>
    </lineage>
</organism>